<comment type="subcellular location">
    <subcellularLocation>
        <location evidence="2">Peroxisome</location>
    </subcellularLocation>
</comment>
<proteinExistence type="inferred from homology"/>
<dbReference type="FunFam" id="2.40.110.10:FF:000003">
    <property type="entry name" value="Acyl-coenzyme A oxidase"/>
    <property type="match status" value="1"/>
</dbReference>
<dbReference type="GO" id="GO:0055088">
    <property type="term" value="P:lipid homeostasis"/>
    <property type="evidence" value="ECO:0007669"/>
    <property type="project" value="TreeGrafter"/>
</dbReference>
<evidence type="ECO:0000256" key="7">
    <source>
        <dbReference type="ARBA" id="ARBA00023002"/>
    </source>
</evidence>
<dbReference type="WBParaSite" id="ACRNAN_scaffold20459.g26173.t1">
    <property type="protein sequence ID" value="ACRNAN_scaffold20459.g26173.t1"/>
    <property type="gene ID" value="ACRNAN_scaffold20459.g26173"/>
</dbReference>
<feature type="domain" description="Acyl-CoA oxidase C-alpha1" evidence="12">
    <location>
        <begin position="284"/>
        <end position="321"/>
    </location>
</feature>
<comment type="similarity">
    <text evidence="3">Belongs to the acyl-CoA oxidase family.</text>
</comment>
<evidence type="ECO:0000256" key="6">
    <source>
        <dbReference type="ARBA" id="ARBA00022832"/>
    </source>
</evidence>
<comment type="cofactor">
    <cofactor evidence="1">
        <name>FAD</name>
        <dbReference type="ChEBI" id="CHEBI:57692"/>
    </cofactor>
</comment>
<keyword evidence="7" id="KW-0560">Oxidoreductase</keyword>
<keyword evidence="13" id="KW-1185">Reference proteome</keyword>
<dbReference type="Gene3D" id="1.20.140.10">
    <property type="entry name" value="Butyryl-CoA Dehydrogenase, subunit A, domain 3"/>
    <property type="match status" value="1"/>
</dbReference>
<dbReference type="Pfam" id="PF02770">
    <property type="entry name" value="Acyl-CoA_dh_M"/>
    <property type="match status" value="1"/>
</dbReference>
<dbReference type="InterPro" id="IPR055060">
    <property type="entry name" value="ACOX_C_alpha1"/>
</dbReference>
<dbReference type="Gene3D" id="1.10.540.10">
    <property type="entry name" value="Acyl-CoA dehydrogenase/oxidase, N-terminal domain"/>
    <property type="match status" value="1"/>
</dbReference>
<dbReference type="GO" id="GO:0033540">
    <property type="term" value="P:fatty acid beta-oxidation using acyl-CoA oxidase"/>
    <property type="evidence" value="ECO:0007669"/>
    <property type="project" value="TreeGrafter"/>
</dbReference>
<evidence type="ECO:0000256" key="3">
    <source>
        <dbReference type="ARBA" id="ARBA00006288"/>
    </source>
</evidence>
<dbReference type="SUPFAM" id="SSF47203">
    <property type="entry name" value="Acyl-CoA dehydrogenase C-terminal domain-like"/>
    <property type="match status" value="1"/>
</dbReference>
<evidence type="ECO:0000256" key="9">
    <source>
        <dbReference type="ARBA" id="ARBA00023140"/>
    </source>
</evidence>
<name>A0A914D786_9BILA</name>
<dbReference type="InterPro" id="IPR006091">
    <property type="entry name" value="Acyl-CoA_Oxase/DH_mid-dom"/>
</dbReference>
<dbReference type="AlphaFoldDB" id="A0A914D786"/>
<keyword evidence="9" id="KW-0576">Peroxisome</keyword>
<dbReference type="GO" id="GO:0003997">
    <property type="term" value="F:acyl-CoA oxidase activity"/>
    <property type="evidence" value="ECO:0007669"/>
    <property type="project" value="InterPro"/>
</dbReference>
<keyword evidence="4" id="KW-0285">Flavoprotein</keyword>
<dbReference type="Pfam" id="PF14749">
    <property type="entry name" value="Acyl-CoA_ox_N"/>
    <property type="match status" value="1"/>
</dbReference>
<keyword evidence="8" id="KW-0443">Lipid metabolism</keyword>
<dbReference type="FunFam" id="1.10.540.10:FF:000006">
    <property type="entry name" value="Acyl-coenzyme A oxidase"/>
    <property type="match status" value="1"/>
</dbReference>
<dbReference type="PANTHER" id="PTHR10909">
    <property type="entry name" value="ELECTRON TRANSPORT OXIDOREDUCTASE"/>
    <property type="match status" value="1"/>
</dbReference>
<keyword evidence="6" id="KW-0276">Fatty acid metabolism</keyword>
<dbReference type="InterPro" id="IPR046373">
    <property type="entry name" value="Acyl-CoA_Oxase/DH_mid-dom_sf"/>
</dbReference>
<evidence type="ECO:0000259" key="11">
    <source>
        <dbReference type="Pfam" id="PF14749"/>
    </source>
</evidence>
<evidence type="ECO:0000256" key="8">
    <source>
        <dbReference type="ARBA" id="ARBA00023098"/>
    </source>
</evidence>
<evidence type="ECO:0000259" key="10">
    <source>
        <dbReference type="Pfam" id="PF02770"/>
    </source>
</evidence>
<dbReference type="Gene3D" id="2.40.110.10">
    <property type="entry name" value="Butyryl-CoA Dehydrogenase, subunit A, domain 2"/>
    <property type="match status" value="1"/>
</dbReference>
<evidence type="ECO:0000259" key="12">
    <source>
        <dbReference type="Pfam" id="PF22924"/>
    </source>
</evidence>
<dbReference type="InterPro" id="IPR036250">
    <property type="entry name" value="AcylCo_DH-like_C"/>
</dbReference>
<dbReference type="SUPFAM" id="SSF56645">
    <property type="entry name" value="Acyl-CoA dehydrogenase NM domain-like"/>
    <property type="match status" value="1"/>
</dbReference>
<evidence type="ECO:0000313" key="13">
    <source>
        <dbReference type="Proteomes" id="UP000887540"/>
    </source>
</evidence>
<feature type="domain" description="Acyl-coenzyme A oxidase N-terminal" evidence="11">
    <location>
        <begin position="24"/>
        <end position="140"/>
    </location>
</feature>
<dbReference type="InterPro" id="IPR012258">
    <property type="entry name" value="Acyl-CoA_oxidase"/>
</dbReference>
<dbReference type="Pfam" id="PF22924">
    <property type="entry name" value="ACOX_C_alpha1"/>
    <property type="match status" value="1"/>
</dbReference>
<sequence length="324" mass="36878">MNHYIRNGDNPELTEERKKASFNTEVLGEFYWGAEFLKRRREIAAYVDQHKEFENPQPIAFMNREEALENACRKVVLTMEHAPKAIDVTNDVEMRTFNFFTLGIDGHPLLLHIDMAIPTILNSADEEQQKDWLPKAENRAFIAAYAQTEMGHGTNLKKLETTATYDPKTQEFVLNSPTITSTKWWPGHLAKSSNYAVVMAQLYTQGKCYGAHPFFVQLRDLNTHKPLKGITVGDIGPKFGVNTNDNGFLQFDHVRTPRRSMFMKHAKVLPDGRYVPPVHDKLNYSAMVFIRAAMASSMAYHLLLASTIAVRYSAIRRQGEITPG</sequence>
<evidence type="ECO:0000256" key="2">
    <source>
        <dbReference type="ARBA" id="ARBA00004275"/>
    </source>
</evidence>
<dbReference type="PANTHER" id="PTHR10909:SF351">
    <property type="entry name" value="ACYL-COENZYME A OXIDASE"/>
    <property type="match status" value="1"/>
</dbReference>
<accession>A0A914D786</accession>
<reference evidence="14" key="1">
    <citation type="submission" date="2022-11" db="UniProtKB">
        <authorList>
            <consortium name="WormBaseParasite"/>
        </authorList>
    </citation>
    <scope>IDENTIFICATION</scope>
</reference>
<dbReference type="InterPro" id="IPR037069">
    <property type="entry name" value="AcylCoA_DH/ox_N_sf"/>
</dbReference>
<organism evidence="13 14">
    <name type="scientific">Acrobeloides nanus</name>
    <dbReference type="NCBI Taxonomy" id="290746"/>
    <lineage>
        <taxon>Eukaryota</taxon>
        <taxon>Metazoa</taxon>
        <taxon>Ecdysozoa</taxon>
        <taxon>Nematoda</taxon>
        <taxon>Chromadorea</taxon>
        <taxon>Rhabditida</taxon>
        <taxon>Tylenchina</taxon>
        <taxon>Cephalobomorpha</taxon>
        <taxon>Cephaloboidea</taxon>
        <taxon>Cephalobidae</taxon>
        <taxon>Acrobeloides</taxon>
    </lineage>
</organism>
<evidence type="ECO:0000256" key="1">
    <source>
        <dbReference type="ARBA" id="ARBA00001974"/>
    </source>
</evidence>
<protein>
    <submittedName>
        <fullName evidence="14">Acyl-CoA oxidase</fullName>
    </submittedName>
</protein>
<dbReference type="InterPro" id="IPR009100">
    <property type="entry name" value="AcylCoA_DH/oxidase_NM_dom_sf"/>
</dbReference>
<keyword evidence="5" id="KW-0274">FAD</keyword>
<dbReference type="GO" id="GO:0005504">
    <property type="term" value="F:fatty acid binding"/>
    <property type="evidence" value="ECO:0007669"/>
    <property type="project" value="TreeGrafter"/>
</dbReference>
<feature type="domain" description="Acyl-CoA oxidase/dehydrogenase middle" evidence="10">
    <location>
        <begin position="144"/>
        <end position="254"/>
    </location>
</feature>
<dbReference type="Proteomes" id="UP000887540">
    <property type="component" value="Unplaced"/>
</dbReference>
<evidence type="ECO:0000313" key="14">
    <source>
        <dbReference type="WBParaSite" id="ACRNAN_scaffold20459.g26173.t1"/>
    </source>
</evidence>
<dbReference type="InterPro" id="IPR029320">
    <property type="entry name" value="Acyl-CoA_ox_N"/>
</dbReference>
<evidence type="ECO:0000256" key="4">
    <source>
        <dbReference type="ARBA" id="ARBA00022630"/>
    </source>
</evidence>
<dbReference type="GO" id="GO:0071949">
    <property type="term" value="F:FAD binding"/>
    <property type="evidence" value="ECO:0007669"/>
    <property type="project" value="InterPro"/>
</dbReference>
<dbReference type="GO" id="GO:0005777">
    <property type="term" value="C:peroxisome"/>
    <property type="evidence" value="ECO:0007669"/>
    <property type="project" value="UniProtKB-SubCell"/>
</dbReference>
<evidence type="ECO:0000256" key="5">
    <source>
        <dbReference type="ARBA" id="ARBA00022827"/>
    </source>
</evidence>